<evidence type="ECO:0000313" key="3">
    <source>
        <dbReference type="Proteomes" id="UP000215335"/>
    </source>
</evidence>
<feature type="transmembrane region" description="Helical" evidence="1">
    <location>
        <begin position="574"/>
        <end position="592"/>
    </location>
</feature>
<organism evidence="2 3">
    <name type="scientific">Trichomalopsis sarcophagae</name>
    <dbReference type="NCBI Taxonomy" id="543379"/>
    <lineage>
        <taxon>Eukaryota</taxon>
        <taxon>Metazoa</taxon>
        <taxon>Ecdysozoa</taxon>
        <taxon>Arthropoda</taxon>
        <taxon>Hexapoda</taxon>
        <taxon>Insecta</taxon>
        <taxon>Pterygota</taxon>
        <taxon>Neoptera</taxon>
        <taxon>Endopterygota</taxon>
        <taxon>Hymenoptera</taxon>
        <taxon>Apocrita</taxon>
        <taxon>Proctotrupomorpha</taxon>
        <taxon>Chalcidoidea</taxon>
        <taxon>Pteromalidae</taxon>
        <taxon>Pteromalinae</taxon>
        <taxon>Trichomalopsis</taxon>
    </lineage>
</organism>
<name>A0A232ESR7_9HYME</name>
<keyword evidence="1" id="KW-0812">Transmembrane</keyword>
<accession>A0A232ESR7</accession>
<keyword evidence="1" id="KW-0472">Membrane</keyword>
<proteinExistence type="predicted"/>
<dbReference type="Proteomes" id="UP000215335">
    <property type="component" value="Unassembled WGS sequence"/>
</dbReference>
<dbReference type="AlphaFoldDB" id="A0A232ESR7"/>
<keyword evidence="1" id="KW-1133">Transmembrane helix</keyword>
<dbReference type="EMBL" id="NNAY01002397">
    <property type="protein sequence ID" value="OXU21357.1"/>
    <property type="molecule type" value="Genomic_DNA"/>
</dbReference>
<reference evidence="2 3" key="1">
    <citation type="journal article" date="2017" name="Curr. Biol.">
        <title>The Evolution of Venom by Co-option of Single-Copy Genes.</title>
        <authorList>
            <person name="Martinson E.O."/>
            <person name="Mrinalini"/>
            <person name="Kelkar Y.D."/>
            <person name="Chang C.H."/>
            <person name="Werren J.H."/>
        </authorList>
    </citation>
    <scope>NUCLEOTIDE SEQUENCE [LARGE SCALE GENOMIC DNA]</scope>
    <source>
        <strain evidence="2 3">Alberta</strain>
        <tissue evidence="2">Whole body</tissue>
    </source>
</reference>
<feature type="transmembrane region" description="Helical" evidence="1">
    <location>
        <begin position="627"/>
        <end position="648"/>
    </location>
</feature>
<sequence length="823" mass="95728">MVIIILTKYTLRLFQSNNEFACSYNIAMIVFRLNRLSTPVQSQKLREKIIYASLLIISVVFSAELLKYIINISINKKQYYVFNTFQNVNDSGIYLTMENNIYSIVYDMLNRIGALAYINITVIPYKQECVNMITEDDTVNACLSDNIMMNEIIQKYSKPHSGWIISEVKSGLFPMLVPRFFLENKSPYANKFSTIIQRLVEFGIPIFWLECRLQMFALENNDTTALVSSGSKLAYRNIEENQTIDNVEQPLIIRLIYVLVEHNMLEYLCDIQLMYNAIYNADNTITKRDITSIFVNNPKNHGYMRISNWHSVVPKVHSTLQMTYSNIVHIMFLDTCISFDNHRLALKSYLKFLSGDTEFRGFRPIILIFFINRNNIFNIRLFLKEMWSKLHYLYITIIEVNSQASCNKHLNTSMYKTQMAIFVHQYNPFNDSHEVVDLFENRKLFDEKLRNMHGYILRASHSKTHYSFLPIEGYYEEENVKRNYFSQAFSDTEYMLMKTIAQTLNFSINTILISQETHPSEVSDALSKSTLDFSTNSVQSTSLMGVPGISYLHETTHLIIKQYGYYDVIVPRNLILATTALLVTIILTKFTLRLFQSNREFASSYNIAMIVFGLSTPVEPQKLREKIIYASLLIISVVFSAELLEYIINLTINQKQYYVFNTLQDVNDSGIYLTMEDDTYTIIQQTLRTIGALDYTNITVIPYKQKCVNMMTEDDTVNACVSDSIVMYEIIQNYSKPQNGWIISEVKANLFSIPTPRFLFENKSPYANKFSTIIQRLVSKMGSKANELWRRVYEFCARRSGGQRVKVSNRQVLTPEEIDKYQN</sequence>
<evidence type="ECO:0000256" key="1">
    <source>
        <dbReference type="SAM" id="Phobius"/>
    </source>
</evidence>
<evidence type="ECO:0000313" key="2">
    <source>
        <dbReference type="EMBL" id="OXU21357.1"/>
    </source>
</evidence>
<comment type="caution">
    <text evidence="2">The sequence shown here is derived from an EMBL/GenBank/DDBJ whole genome shotgun (WGS) entry which is preliminary data.</text>
</comment>
<keyword evidence="3" id="KW-1185">Reference proteome</keyword>
<feature type="transmembrane region" description="Helical" evidence="1">
    <location>
        <begin position="49"/>
        <end position="70"/>
    </location>
</feature>
<gene>
    <name evidence="2" type="ORF">TSAR_002910</name>
</gene>
<protein>
    <submittedName>
        <fullName evidence="2">Uncharacterized protein</fullName>
    </submittedName>
</protein>